<keyword evidence="2" id="KW-1185">Reference proteome</keyword>
<dbReference type="Proteomes" id="UP001497535">
    <property type="component" value="Unassembled WGS sequence"/>
</dbReference>
<evidence type="ECO:0000313" key="1">
    <source>
        <dbReference type="EMBL" id="CAK5086936.1"/>
    </source>
</evidence>
<comment type="caution">
    <text evidence="1">The sequence shown here is derived from an EMBL/GenBank/DDBJ whole genome shotgun (WGS) entry which is preliminary data.</text>
</comment>
<organism evidence="1 2">
    <name type="scientific">Meloidogyne enterolobii</name>
    <name type="common">Root-knot nematode worm</name>
    <name type="synonym">Meloidogyne mayaguensis</name>
    <dbReference type="NCBI Taxonomy" id="390850"/>
    <lineage>
        <taxon>Eukaryota</taxon>
        <taxon>Metazoa</taxon>
        <taxon>Ecdysozoa</taxon>
        <taxon>Nematoda</taxon>
        <taxon>Chromadorea</taxon>
        <taxon>Rhabditida</taxon>
        <taxon>Tylenchina</taxon>
        <taxon>Tylenchomorpha</taxon>
        <taxon>Tylenchoidea</taxon>
        <taxon>Meloidogynidae</taxon>
        <taxon>Meloidogyninae</taxon>
        <taxon>Meloidogyne</taxon>
    </lineage>
</organism>
<evidence type="ECO:0000313" key="2">
    <source>
        <dbReference type="Proteomes" id="UP001497535"/>
    </source>
</evidence>
<gene>
    <name evidence="1" type="ORF">MENTE1834_LOCUS34456</name>
</gene>
<accession>A0ACB1A7A9</accession>
<protein>
    <submittedName>
        <fullName evidence="1">Uncharacterized protein</fullName>
    </submittedName>
</protein>
<dbReference type="EMBL" id="CAVMJV010000062">
    <property type="protein sequence ID" value="CAK5086936.1"/>
    <property type="molecule type" value="Genomic_DNA"/>
</dbReference>
<sequence length="116" mass="13977">MELFKNEKMRKKMGIKKMYKSPFYFLNTTPFSYTIHIYPSKSLKDTKYNVFFLSFFKITLIYPSIYPNVSKICIFLKFSPLYFLTIIPFILTQSPIIYPFYLSQCPSKIPNTMYFF</sequence>
<name>A0ACB1A7A9_MELEN</name>
<reference evidence="1" key="1">
    <citation type="submission" date="2023-11" db="EMBL/GenBank/DDBJ databases">
        <authorList>
            <person name="Poullet M."/>
        </authorList>
    </citation>
    <scope>NUCLEOTIDE SEQUENCE</scope>
    <source>
        <strain evidence="1">E1834</strain>
    </source>
</reference>
<proteinExistence type="predicted"/>